<evidence type="ECO:0000259" key="1">
    <source>
        <dbReference type="SMART" id="SM01321"/>
    </source>
</evidence>
<dbReference type="InterPro" id="IPR002686">
    <property type="entry name" value="Transposase_17"/>
</dbReference>
<dbReference type="Proteomes" id="UP000441399">
    <property type="component" value="Unassembled WGS sequence"/>
</dbReference>
<organism evidence="2 3">
    <name type="scientific">BD1-7 clade bacterium</name>
    <dbReference type="NCBI Taxonomy" id="2029982"/>
    <lineage>
        <taxon>Bacteria</taxon>
        <taxon>Pseudomonadati</taxon>
        <taxon>Pseudomonadota</taxon>
        <taxon>Gammaproteobacteria</taxon>
        <taxon>Cellvibrionales</taxon>
        <taxon>Spongiibacteraceae</taxon>
        <taxon>BD1-7 clade</taxon>
    </lineage>
</organism>
<feature type="domain" description="Transposase IS200-like" evidence="1">
    <location>
        <begin position="12"/>
        <end position="181"/>
    </location>
</feature>
<dbReference type="GO" id="GO:0004803">
    <property type="term" value="F:transposase activity"/>
    <property type="evidence" value="ECO:0007669"/>
    <property type="project" value="InterPro"/>
</dbReference>
<dbReference type="EMBL" id="CACSIO010000060">
    <property type="protein sequence ID" value="CAA0124770.1"/>
    <property type="molecule type" value="Genomic_DNA"/>
</dbReference>
<dbReference type="GO" id="GO:0003677">
    <property type="term" value="F:DNA binding"/>
    <property type="evidence" value="ECO:0007669"/>
    <property type="project" value="InterPro"/>
</dbReference>
<reference evidence="2 3" key="1">
    <citation type="submission" date="2019-11" db="EMBL/GenBank/DDBJ databases">
        <authorList>
            <person name="Holert J."/>
        </authorList>
    </citation>
    <scope>NUCLEOTIDE SEQUENCE [LARGE SCALE GENOMIC DNA]</scope>
    <source>
        <strain evidence="2">SB11_3</strain>
    </source>
</reference>
<dbReference type="PANTHER" id="PTHR34322:SF2">
    <property type="entry name" value="TRANSPOSASE IS200-LIKE DOMAIN-CONTAINING PROTEIN"/>
    <property type="match status" value="1"/>
</dbReference>
<dbReference type="GO" id="GO:0006313">
    <property type="term" value="P:DNA transposition"/>
    <property type="evidence" value="ECO:0007669"/>
    <property type="project" value="InterPro"/>
</dbReference>
<dbReference type="InterPro" id="IPR036515">
    <property type="entry name" value="Transposase_17_sf"/>
</dbReference>
<evidence type="ECO:0000313" key="3">
    <source>
        <dbReference type="Proteomes" id="UP000441399"/>
    </source>
</evidence>
<name>A0A5S9QYZ1_9GAMM</name>
<protein>
    <recommendedName>
        <fullName evidence="1">Transposase IS200-like domain-containing protein</fullName>
    </recommendedName>
</protein>
<keyword evidence="3" id="KW-1185">Reference proteome</keyword>
<dbReference type="SMART" id="SM01321">
    <property type="entry name" value="Y1_Tnp"/>
    <property type="match status" value="1"/>
</dbReference>
<dbReference type="PANTHER" id="PTHR34322">
    <property type="entry name" value="TRANSPOSASE, Y1_TNP DOMAIN-CONTAINING"/>
    <property type="match status" value="1"/>
</dbReference>
<dbReference type="SUPFAM" id="SSF143422">
    <property type="entry name" value="Transposase IS200-like"/>
    <property type="match status" value="1"/>
</dbReference>
<evidence type="ECO:0000313" key="2">
    <source>
        <dbReference type="EMBL" id="CAA0124770.1"/>
    </source>
</evidence>
<sequence length="318" mass="36866">MTRAREQQVSLEATPYYHCVSRCVRRAFLCGGEYEHRRAWVEEKLIDLAGIFCIDIAAYAVMSNHYHVVFFINTAELNELDNRGVIERWHQLFKGTVLTQRYMRDDKMTNAELAQVEKRVAEWRDRLKSISWFMRVMNESIARQANQEDGCTGRFWEGRFKSQALLDDKALAACMAYVDLNPIRAKMAETPETSEHTSIKQRIDDLKSERLSTFLLPFSGNPHADKTTGLPFELMDYIHLVDWTGRQIREDKRGYIDGAQHSILVRLDIEPKKWLIVTKQFEARFKRMAGAVEYVKDAVRSMCLVRSQDVGAAQVLFG</sequence>
<dbReference type="Gene3D" id="3.30.70.1290">
    <property type="entry name" value="Transposase IS200-like"/>
    <property type="match status" value="1"/>
</dbReference>
<accession>A0A5S9QYZ1</accession>
<dbReference type="AlphaFoldDB" id="A0A5S9QYZ1"/>
<proteinExistence type="predicted"/>
<dbReference type="OrthoDB" id="9814067at2"/>
<gene>
    <name evidence="2" type="ORF">OPDIPICF_03233</name>
</gene>